<dbReference type="Proteomes" id="UP001485301">
    <property type="component" value="Chromosome"/>
</dbReference>
<dbReference type="EMBL" id="CP151087">
    <property type="protein sequence ID" value="WZN54799.1"/>
    <property type="molecule type" value="Genomic_DNA"/>
</dbReference>
<name>A0ACD5BZ43_9SPHI</name>
<sequence length="97" mass="10508">MRDSFCKTGDRKAGNAGSGTGWGREPGSNLDIAGNRGALRTYREPGFSTGFPGEKGMVLEIGSYRGHPRNRDSIQAPQQKHGWTLYCSICLSSGSLW</sequence>
<proteinExistence type="predicted"/>
<reference evidence="1" key="1">
    <citation type="submission" date="2024-04" db="EMBL/GenBank/DDBJ databases">
        <title>Complete genome sequence of Sphingobacterium thalpophiium BAA-1094.</title>
        <authorList>
            <person name="Adaikpoh B.I."/>
        </authorList>
    </citation>
    <scope>NUCLEOTIDE SEQUENCE</scope>
    <source>
        <strain evidence="1">BAA-1094</strain>
    </source>
</reference>
<protein>
    <submittedName>
        <fullName evidence="1">Uncharacterized protein</fullName>
    </submittedName>
</protein>
<evidence type="ECO:0000313" key="2">
    <source>
        <dbReference type="Proteomes" id="UP001485301"/>
    </source>
</evidence>
<gene>
    <name evidence="1" type="ORF">AACH28_19445</name>
</gene>
<accession>A0ACD5BZ43</accession>
<organism evidence="1 2">
    <name type="scientific">Sphingobacterium thalpophilum</name>
    <dbReference type="NCBI Taxonomy" id="259"/>
    <lineage>
        <taxon>Bacteria</taxon>
        <taxon>Pseudomonadati</taxon>
        <taxon>Bacteroidota</taxon>
        <taxon>Sphingobacteriia</taxon>
        <taxon>Sphingobacteriales</taxon>
        <taxon>Sphingobacteriaceae</taxon>
        <taxon>Sphingobacterium</taxon>
    </lineage>
</organism>
<evidence type="ECO:0000313" key="1">
    <source>
        <dbReference type="EMBL" id="WZN54799.1"/>
    </source>
</evidence>
<keyword evidence="2" id="KW-1185">Reference proteome</keyword>